<organism evidence="4 5">
    <name type="scientific">Rhodococcus jostii</name>
    <dbReference type="NCBI Taxonomy" id="132919"/>
    <lineage>
        <taxon>Bacteria</taxon>
        <taxon>Bacillati</taxon>
        <taxon>Actinomycetota</taxon>
        <taxon>Actinomycetes</taxon>
        <taxon>Mycobacteriales</taxon>
        <taxon>Nocardiaceae</taxon>
        <taxon>Rhodococcus</taxon>
    </lineage>
</organism>
<evidence type="ECO:0000313" key="5">
    <source>
        <dbReference type="Proteomes" id="UP000183407"/>
    </source>
</evidence>
<name>A0A1H5ATK8_RHOJO</name>
<dbReference type="GO" id="GO:0016853">
    <property type="term" value="F:isomerase activity"/>
    <property type="evidence" value="ECO:0007669"/>
    <property type="project" value="UniProtKB-KW"/>
</dbReference>
<dbReference type="AlphaFoldDB" id="A0A1H5ATK8"/>
<evidence type="ECO:0000256" key="1">
    <source>
        <dbReference type="ARBA" id="ARBA00008270"/>
    </source>
</evidence>
<dbReference type="PANTHER" id="PTHR13774">
    <property type="entry name" value="PHENAZINE BIOSYNTHESIS PROTEIN"/>
    <property type="match status" value="1"/>
</dbReference>
<dbReference type="InterPro" id="IPR003719">
    <property type="entry name" value="Phenazine_PhzF-like"/>
</dbReference>
<dbReference type="Gene3D" id="3.10.310.10">
    <property type="entry name" value="Diaminopimelate Epimerase, Chain A, domain 1"/>
    <property type="match status" value="2"/>
</dbReference>
<reference evidence="5" key="1">
    <citation type="submission" date="2016-10" db="EMBL/GenBank/DDBJ databases">
        <authorList>
            <person name="Varghese N."/>
        </authorList>
    </citation>
    <scope>NUCLEOTIDE SEQUENCE [LARGE SCALE GENOMIC DNA]</scope>
    <source>
        <strain evidence="5">DSM 44719</strain>
    </source>
</reference>
<evidence type="ECO:0000256" key="3">
    <source>
        <dbReference type="PIRSR" id="PIRSR016184-1"/>
    </source>
</evidence>
<gene>
    <name evidence="4" type="ORF">SAMN04490220_4531</name>
</gene>
<dbReference type="EMBL" id="FNTL01000004">
    <property type="protein sequence ID" value="SED45278.1"/>
    <property type="molecule type" value="Genomic_DNA"/>
</dbReference>
<dbReference type="PIRSF" id="PIRSF016184">
    <property type="entry name" value="PhzC_PhzF"/>
    <property type="match status" value="1"/>
</dbReference>
<proteinExistence type="inferred from homology"/>
<evidence type="ECO:0000256" key="2">
    <source>
        <dbReference type="ARBA" id="ARBA00023235"/>
    </source>
</evidence>
<keyword evidence="2" id="KW-0413">Isomerase</keyword>
<dbReference type="Pfam" id="PF02567">
    <property type="entry name" value="PhzC-PhzF"/>
    <property type="match status" value="1"/>
</dbReference>
<protein>
    <submittedName>
        <fullName evidence="4">Phenazine biosynthesis protein PhzF family</fullName>
    </submittedName>
</protein>
<comment type="similarity">
    <text evidence="1">Belongs to the PhzF family.</text>
</comment>
<accession>A0A1H5ATK8</accession>
<dbReference type="PANTHER" id="PTHR13774:SF17">
    <property type="entry name" value="PHENAZINE BIOSYNTHESIS-LIKE DOMAIN-CONTAINING PROTEIN"/>
    <property type="match status" value="1"/>
</dbReference>
<dbReference type="GO" id="GO:0005737">
    <property type="term" value="C:cytoplasm"/>
    <property type="evidence" value="ECO:0007669"/>
    <property type="project" value="TreeGrafter"/>
</dbReference>
<feature type="active site" evidence="3">
    <location>
        <position position="61"/>
    </location>
</feature>
<dbReference type="SUPFAM" id="SSF54506">
    <property type="entry name" value="Diaminopimelate epimerase-like"/>
    <property type="match status" value="1"/>
</dbReference>
<sequence>MALDEGHRWPPSSDGMKLDIHQIDAFAAGPFEGNPAAVMPLTDWLDDSVLQQVAEENNLSETAFYTARVPEDAGPHDPERPAYHLRWFTPAVEVDLCGHATLATAAQIFEDVHPDADRIQFWTRSGWLNVDRGPDATLVMDFPAEPPVPTTVDPRIVAALRIPVGECLKATDLVFVAESEHDIASMVPDFAVISPLKVRGVVVTAASDMNGVDFVSRWFGAAAGVREDPVTGSAHSQIAPYWAHVLGRNSLVGRQLSARGGTVHCDVRGDRVSLSGTYRRYLRGTVEF</sequence>
<evidence type="ECO:0000313" key="4">
    <source>
        <dbReference type="EMBL" id="SED45278.1"/>
    </source>
</evidence>
<dbReference type="NCBIfam" id="TIGR00654">
    <property type="entry name" value="PhzF_family"/>
    <property type="match status" value="1"/>
</dbReference>
<dbReference type="Proteomes" id="UP000183407">
    <property type="component" value="Unassembled WGS sequence"/>
</dbReference>